<protein>
    <submittedName>
        <fullName evidence="2">Uncharacterized protein</fullName>
    </submittedName>
</protein>
<name>A0AAU1UGN9_9ACTN</name>
<gene>
    <name evidence="2" type="ORF">OHU69_42250</name>
</gene>
<evidence type="ECO:0000256" key="1">
    <source>
        <dbReference type="SAM" id="Phobius"/>
    </source>
</evidence>
<proteinExistence type="predicted"/>
<dbReference type="EMBL" id="CP108195">
    <property type="protein sequence ID" value="WTS17089.1"/>
    <property type="molecule type" value="Genomic_DNA"/>
</dbReference>
<sequence>MFLVRGVLGVAAFAPERDGAMGDASTGLLAGGAAVAALVATLLLHLLCLGTPQPGRFFAWIVTLATLVVTPPPHR</sequence>
<keyword evidence="1" id="KW-0472">Membrane</keyword>
<feature type="transmembrane region" description="Helical" evidence="1">
    <location>
        <begin position="57"/>
        <end position="74"/>
    </location>
</feature>
<dbReference type="AlphaFoldDB" id="A0AAU1UGN9"/>
<keyword evidence="1" id="KW-1133">Transmembrane helix</keyword>
<evidence type="ECO:0000313" key="2">
    <source>
        <dbReference type="EMBL" id="WTS17089.1"/>
    </source>
</evidence>
<accession>A0AAU1UGN9</accession>
<keyword evidence="1" id="KW-0812">Transmembrane</keyword>
<reference evidence="2" key="1">
    <citation type="submission" date="2022-10" db="EMBL/GenBank/DDBJ databases">
        <title>The complete genomes of actinobacterial strains from the NBC collection.</title>
        <authorList>
            <person name="Joergensen T.S."/>
            <person name="Alvarez Arevalo M."/>
            <person name="Sterndorff E.B."/>
            <person name="Faurdal D."/>
            <person name="Vuksanovic O."/>
            <person name="Mourched A.-S."/>
            <person name="Charusanti P."/>
            <person name="Shaw S."/>
            <person name="Blin K."/>
            <person name="Weber T."/>
        </authorList>
    </citation>
    <scope>NUCLEOTIDE SEQUENCE</scope>
    <source>
        <strain evidence="2">NBC_00119</strain>
    </source>
</reference>
<feature type="transmembrane region" description="Helical" evidence="1">
    <location>
        <begin position="29"/>
        <end position="50"/>
    </location>
</feature>
<organism evidence="2">
    <name type="scientific">Streptomyces sp. NBC_00119</name>
    <dbReference type="NCBI Taxonomy" id="2975659"/>
    <lineage>
        <taxon>Bacteria</taxon>
        <taxon>Bacillati</taxon>
        <taxon>Actinomycetota</taxon>
        <taxon>Actinomycetes</taxon>
        <taxon>Kitasatosporales</taxon>
        <taxon>Streptomycetaceae</taxon>
        <taxon>Streptomyces</taxon>
    </lineage>
</organism>